<organism evidence="2">
    <name type="scientific">uncultured Caudovirales phage</name>
    <dbReference type="NCBI Taxonomy" id="2100421"/>
    <lineage>
        <taxon>Viruses</taxon>
        <taxon>Duplodnaviria</taxon>
        <taxon>Heunggongvirae</taxon>
        <taxon>Uroviricota</taxon>
        <taxon>Caudoviricetes</taxon>
        <taxon>Peduoviridae</taxon>
        <taxon>Maltschvirus</taxon>
        <taxon>Maltschvirus maltsch</taxon>
    </lineage>
</organism>
<sequence length="304" mass="33437">MAILTRAQFAKQLIPGLNAIFGTAYKSIDNEHTPLFDVEKSDRSFEEEVLMTGFGTAPVKTEGDQVFFDTASEAWTSRYTHETVAMAFAITEEAIEDNLYGTTGKMKANAMGRAMANAKQVKAANVYNNGFSTNALYAGGDGQPLFSASHPTLAAGTQSNRVSTDLSETALESALINISLTKDDRGLLIGARAVSLHIAPQNQFVAHRILFSDLRVGTADNDTNAMKDMGLFSKGYTVNHRFTDPNAWFIRTDVPNGTKMFVRAPLATKDDVDFLTGNMRYKARERYSFGWSDWRQWYGSSGST</sequence>
<accession>A0A6J7X4D6</accession>
<dbReference type="Pfam" id="PF10124">
    <property type="entry name" value="Mu-like_gpT"/>
    <property type="match status" value="1"/>
</dbReference>
<evidence type="ECO:0000259" key="1">
    <source>
        <dbReference type="Pfam" id="PF10124"/>
    </source>
</evidence>
<feature type="domain" description="Bacteriophage Mu GpT" evidence="1">
    <location>
        <begin position="86"/>
        <end position="163"/>
    </location>
</feature>
<evidence type="ECO:0000313" key="2">
    <source>
        <dbReference type="EMBL" id="CAB5223909.1"/>
    </source>
</evidence>
<gene>
    <name evidence="2" type="ORF">UFOVP735_15</name>
</gene>
<dbReference type="EMBL" id="LR798334">
    <property type="protein sequence ID" value="CAB5223909.1"/>
    <property type="molecule type" value="Genomic_DNA"/>
</dbReference>
<protein>
    <submittedName>
        <fullName evidence="2">Bacteriophage Mu, GpT</fullName>
    </submittedName>
</protein>
<dbReference type="InterPro" id="IPR018774">
    <property type="entry name" value="Phage_Mu_GpT"/>
</dbReference>
<name>A0A6J7X4D6_9CAUD</name>
<reference evidence="2" key="1">
    <citation type="submission" date="2020-05" db="EMBL/GenBank/DDBJ databases">
        <authorList>
            <person name="Chiriac C."/>
            <person name="Salcher M."/>
            <person name="Ghai R."/>
            <person name="Kavagutti S V."/>
        </authorList>
    </citation>
    <scope>NUCLEOTIDE SEQUENCE</scope>
</reference>
<proteinExistence type="predicted"/>